<dbReference type="Proteomes" id="UP001163046">
    <property type="component" value="Unassembled WGS sequence"/>
</dbReference>
<comment type="caution">
    <text evidence="1">The sequence shown here is derived from an EMBL/GenBank/DDBJ whole genome shotgun (WGS) entry which is preliminary data.</text>
</comment>
<reference evidence="1" key="1">
    <citation type="submission" date="2023-01" db="EMBL/GenBank/DDBJ databases">
        <title>Genome assembly of the deep-sea coral Lophelia pertusa.</title>
        <authorList>
            <person name="Herrera S."/>
            <person name="Cordes E."/>
        </authorList>
    </citation>
    <scope>NUCLEOTIDE SEQUENCE</scope>
    <source>
        <strain evidence="1">USNM1676648</strain>
        <tissue evidence="1">Polyp</tissue>
    </source>
</reference>
<keyword evidence="2" id="KW-1185">Reference proteome</keyword>
<dbReference type="AlphaFoldDB" id="A0A9W9YMP6"/>
<evidence type="ECO:0000313" key="2">
    <source>
        <dbReference type="Proteomes" id="UP001163046"/>
    </source>
</evidence>
<sequence length="114" mass="12761">MNDNLRDQLIEKLTNMELKKKLLETRNITLAQVLEKARASEAAGQQVKFMAGGADINAIGKRRKGRKSRRQIVLQLWKEGTSCKCSVLPEDLPGEMEKACQSVLDTDILPPIAR</sequence>
<organism evidence="1 2">
    <name type="scientific">Desmophyllum pertusum</name>
    <dbReference type="NCBI Taxonomy" id="174260"/>
    <lineage>
        <taxon>Eukaryota</taxon>
        <taxon>Metazoa</taxon>
        <taxon>Cnidaria</taxon>
        <taxon>Anthozoa</taxon>
        <taxon>Hexacorallia</taxon>
        <taxon>Scleractinia</taxon>
        <taxon>Caryophylliina</taxon>
        <taxon>Caryophylliidae</taxon>
        <taxon>Desmophyllum</taxon>
    </lineage>
</organism>
<protein>
    <submittedName>
        <fullName evidence="1">Uncharacterized protein</fullName>
    </submittedName>
</protein>
<gene>
    <name evidence="1" type="ORF">OS493_020690</name>
</gene>
<dbReference type="OrthoDB" id="5988576at2759"/>
<proteinExistence type="predicted"/>
<dbReference type="EMBL" id="MU827314">
    <property type="protein sequence ID" value="KAJ7358853.1"/>
    <property type="molecule type" value="Genomic_DNA"/>
</dbReference>
<name>A0A9W9YMP6_9CNID</name>
<evidence type="ECO:0000313" key="1">
    <source>
        <dbReference type="EMBL" id="KAJ7358853.1"/>
    </source>
</evidence>
<accession>A0A9W9YMP6</accession>